<evidence type="ECO:0000256" key="10">
    <source>
        <dbReference type="ARBA" id="ARBA00022842"/>
    </source>
</evidence>
<dbReference type="NCBIfam" id="TIGR01494">
    <property type="entry name" value="ATPase_P-type"/>
    <property type="match status" value="1"/>
</dbReference>
<feature type="domain" description="HMA" evidence="16">
    <location>
        <begin position="203"/>
        <end position="269"/>
    </location>
</feature>
<keyword evidence="10" id="KW-0460">Magnesium</keyword>
<dbReference type="PANTHER" id="PTHR43520:SF8">
    <property type="entry name" value="P-TYPE CU(+) TRANSPORTER"/>
    <property type="match status" value="1"/>
</dbReference>
<dbReference type="InterPro" id="IPR017969">
    <property type="entry name" value="Heavy-metal-associated_CS"/>
</dbReference>
<comment type="subcellular location">
    <subcellularLocation>
        <location evidence="1">Endomembrane system</location>
        <topology evidence="1">Multi-pass membrane protein</topology>
    </subcellularLocation>
</comment>
<sequence>MNNNISATGGKKILELRISGMHCGSCEKIIAAELEELKGVSQVNINAQTGKGTLQLDENLNSVADVLKAIEVAGYKAEVEKETALAKTEEITKDNDIKYTVTSGKTFKLKMESKIEAEGRIVEDAQGNPQFEGKIKNDKSAEFEIPKEQAETKQLLEQLNKTLSFTNFFEAFSGDKKINQPVASITEKTESKTVSTQTVNSNQRVNLSLFGMHCSSCANIIERSVKKVPGVKQANVNFSAEKASIVFDESATNTKALIEAIAKSGYKAEEVDTKDTEYESRKHEKESKSLLQKFWFSFVLSLPMLYFMLLDFFAIPGKAGVLPYVGIISLIFTVPIQFFVGAGFYRGMWSSLKMKTFNMDSLIAIGTSTAFIYSLVNFIVYVVKNGTVLGIGGKIPDLYFETAAFLITFVVLGKWLEARTKGKTGDAIKKLMGLQAKSARVIRNGQTVDISIDEVVEGDIVIVRPGEKIPVDGKIVRGSSAVDESMISGESLPVEKNVGDKVVGATINKTGSFEFEVTHVG</sequence>
<dbReference type="FunFam" id="3.30.70.100:FF:000005">
    <property type="entry name" value="Copper-exporting P-type ATPase A"/>
    <property type="match status" value="1"/>
</dbReference>
<keyword evidence="6" id="KW-0677">Repeat</keyword>
<dbReference type="GO" id="GO:0005507">
    <property type="term" value="F:copper ion binding"/>
    <property type="evidence" value="ECO:0007669"/>
    <property type="project" value="InterPro"/>
</dbReference>
<evidence type="ECO:0000256" key="11">
    <source>
        <dbReference type="ARBA" id="ARBA00022967"/>
    </source>
</evidence>
<dbReference type="EMBL" id="LBXO01000021">
    <property type="protein sequence ID" value="KKR32842.1"/>
    <property type="molecule type" value="Genomic_DNA"/>
</dbReference>
<dbReference type="InterPro" id="IPR008250">
    <property type="entry name" value="ATPase_P-typ_transduc_dom_A_sf"/>
</dbReference>
<keyword evidence="5" id="KW-0479">Metal-binding</keyword>
<dbReference type="AlphaFoldDB" id="A0A0G0T4U2"/>
<keyword evidence="9" id="KW-0067">ATP-binding</keyword>
<dbReference type="PROSITE" id="PS01047">
    <property type="entry name" value="HMA_1"/>
    <property type="match status" value="1"/>
</dbReference>
<keyword evidence="8" id="KW-0187">Copper transport</keyword>
<feature type="non-terminal residue" evidence="17">
    <location>
        <position position="521"/>
    </location>
</feature>
<dbReference type="GO" id="GO:0016020">
    <property type="term" value="C:membrane"/>
    <property type="evidence" value="ECO:0007669"/>
    <property type="project" value="InterPro"/>
</dbReference>
<feature type="transmembrane region" description="Helical" evidence="15">
    <location>
        <begin position="357"/>
        <end position="383"/>
    </location>
</feature>
<protein>
    <submittedName>
        <fullName evidence="17">Copper-translocating P-type ATPase</fullName>
    </submittedName>
</protein>
<evidence type="ECO:0000256" key="8">
    <source>
        <dbReference type="ARBA" id="ARBA00022796"/>
    </source>
</evidence>
<keyword evidence="13" id="KW-0186">Copper</keyword>
<dbReference type="InterPro" id="IPR006122">
    <property type="entry name" value="HMA_Cu_ion-bd"/>
</dbReference>
<keyword evidence="14 15" id="KW-0472">Membrane</keyword>
<dbReference type="InterPro" id="IPR006121">
    <property type="entry name" value="HMA_dom"/>
</dbReference>
<feature type="domain" description="HMA" evidence="16">
    <location>
        <begin position="12"/>
        <end position="78"/>
    </location>
</feature>
<feature type="transmembrane region" description="Helical" evidence="15">
    <location>
        <begin position="398"/>
        <end position="416"/>
    </location>
</feature>
<evidence type="ECO:0000256" key="1">
    <source>
        <dbReference type="ARBA" id="ARBA00004127"/>
    </source>
</evidence>
<dbReference type="GO" id="GO:0005524">
    <property type="term" value="F:ATP binding"/>
    <property type="evidence" value="ECO:0007669"/>
    <property type="project" value="UniProtKB-KW"/>
</dbReference>
<dbReference type="NCBIfam" id="TIGR00003">
    <property type="entry name" value="copper ion binding protein"/>
    <property type="match status" value="1"/>
</dbReference>
<feature type="transmembrane region" description="Helical" evidence="15">
    <location>
        <begin position="294"/>
        <end position="315"/>
    </location>
</feature>
<proteinExistence type="inferred from homology"/>
<comment type="caution">
    <text evidence="17">The sequence shown here is derived from an EMBL/GenBank/DDBJ whole genome shotgun (WGS) entry which is preliminary data.</text>
</comment>
<dbReference type="Gene3D" id="2.70.150.10">
    <property type="entry name" value="Calcium-transporting ATPase, cytoplasmic transduction domain A"/>
    <property type="match status" value="1"/>
</dbReference>
<dbReference type="Pfam" id="PF00122">
    <property type="entry name" value="E1-E2_ATPase"/>
    <property type="match status" value="1"/>
</dbReference>
<dbReference type="InterPro" id="IPR001757">
    <property type="entry name" value="P_typ_ATPase"/>
</dbReference>
<evidence type="ECO:0000256" key="5">
    <source>
        <dbReference type="ARBA" id="ARBA00022723"/>
    </source>
</evidence>
<evidence type="ECO:0000256" key="14">
    <source>
        <dbReference type="ARBA" id="ARBA00023136"/>
    </source>
</evidence>
<dbReference type="Proteomes" id="UP000034137">
    <property type="component" value="Unassembled WGS sequence"/>
</dbReference>
<dbReference type="FunFam" id="2.70.150.10:FF:000002">
    <property type="entry name" value="Copper-transporting ATPase 1, putative"/>
    <property type="match status" value="1"/>
</dbReference>
<evidence type="ECO:0000256" key="6">
    <source>
        <dbReference type="ARBA" id="ARBA00022737"/>
    </source>
</evidence>
<dbReference type="Pfam" id="PF00403">
    <property type="entry name" value="HMA"/>
    <property type="match status" value="2"/>
</dbReference>
<gene>
    <name evidence="17" type="ORF">UT64_C0021G0013</name>
</gene>
<dbReference type="InterPro" id="IPR036163">
    <property type="entry name" value="HMA_dom_sf"/>
</dbReference>
<dbReference type="InterPro" id="IPR059000">
    <property type="entry name" value="ATPase_P-type_domA"/>
</dbReference>
<evidence type="ECO:0000256" key="2">
    <source>
        <dbReference type="ARBA" id="ARBA00006024"/>
    </source>
</evidence>
<name>A0A0G0T4U2_9BACT</name>
<evidence type="ECO:0000256" key="4">
    <source>
        <dbReference type="ARBA" id="ARBA00022692"/>
    </source>
</evidence>
<evidence type="ECO:0000313" key="18">
    <source>
        <dbReference type="Proteomes" id="UP000034137"/>
    </source>
</evidence>
<evidence type="ECO:0000256" key="15">
    <source>
        <dbReference type="SAM" id="Phobius"/>
    </source>
</evidence>
<organism evidence="17 18">
    <name type="scientific">Candidatus Falkowbacteria bacterium GW2011_GWF2_39_8</name>
    <dbReference type="NCBI Taxonomy" id="1618642"/>
    <lineage>
        <taxon>Bacteria</taxon>
        <taxon>Candidatus Falkowiibacteriota</taxon>
    </lineage>
</organism>
<reference evidence="17 18" key="1">
    <citation type="journal article" date="2015" name="Nature">
        <title>rRNA introns, odd ribosomes, and small enigmatic genomes across a large radiation of phyla.</title>
        <authorList>
            <person name="Brown C.T."/>
            <person name="Hug L.A."/>
            <person name="Thomas B.C."/>
            <person name="Sharon I."/>
            <person name="Castelle C.J."/>
            <person name="Singh A."/>
            <person name="Wilkins M.J."/>
            <person name="Williams K.H."/>
            <person name="Banfield J.F."/>
        </authorList>
    </citation>
    <scope>NUCLEOTIDE SEQUENCE [LARGE SCALE GENOMIC DNA]</scope>
</reference>
<evidence type="ECO:0000259" key="16">
    <source>
        <dbReference type="PROSITE" id="PS50846"/>
    </source>
</evidence>
<accession>A0A0G0T4U2</accession>
<dbReference type="SUPFAM" id="SSF81653">
    <property type="entry name" value="Calcium ATPase, transduction domain A"/>
    <property type="match status" value="1"/>
</dbReference>
<dbReference type="InterPro" id="IPR001802">
    <property type="entry name" value="MerP/CopZ"/>
</dbReference>
<keyword evidence="11" id="KW-1278">Translocase</keyword>
<dbReference type="PANTHER" id="PTHR43520">
    <property type="entry name" value="ATP7, ISOFORM B"/>
    <property type="match status" value="1"/>
</dbReference>
<dbReference type="CDD" id="cd00371">
    <property type="entry name" value="HMA"/>
    <property type="match status" value="2"/>
</dbReference>
<evidence type="ECO:0000256" key="9">
    <source>
        <dbReference type="ARBA" id="ARBA00022840"/>
    </source>
</evidence>
<evidence type="ECO:0000256" key="13">
    <source>
        <dbReference type="ARBA" id="ARBA00023008"/>
    </source>
</evidence>
<keyword evidence="7" id="KW-0547">Nucleotide-binding</keyword>
<keyword evidence="3" id="KW-0813">Transport</keyword>
<dbReference type="GO" id="GO:0055070">
    <property type="term" value="P:copper ion homeostasis"/>
    <property type="evidence" value="ECO:0007669"/>
    <property type="project" value="TreeGrafter"/>
</dbReference>
<dbReference type="SUPFAM" id="SSF55008">
    <property type="entry name" value="HMA, heavy metal-associated domain"/>
    <property type="match status" value="2"/>
</dbReference>
<evidence type="ECO:0000256" key="12">
    <source>
        <dbReference type="ARBA" id="ARBA00022989"/>
    </source>
</evidence>
<dbReference type="GO" id="GO:0016887">
    <property type="term" value="F:ATP hydrolysis activity"/>
    <property type="evidence" value="ECO:0007669"/>
    <property type="project" value="InterPro"/>
</dbReference>
<evidence type="ECO:0000256" key="3">
    <source>
        <dbReference type="ARBA" id="ARBA00022448"/>
    </source>
</evidence>
<keyword evidence="4 15" id="KW-0812">Transmembrane</keyword>
<dbReference type="Gene3D" id="3.30.70.100">
    <property type="match status" value="2"/>
</dbReference>
<dbReference type="GO" id="GO:0012505">
    <property type="term" value="C:endomembrane system"/>
    <property type="evidence" value="ECO:0007669"/>
    <property type="project" value="UniProtKB-SubCell"/>
</dbReference>
<comment type="similarity">
    <text evidence="2">Belongs to the cation transport ATPase (P-type) (TC 3.A.3) family. Type IB subfamily.</text>
</comment>
<evidence type="ECO:0000313" key="17">
    <source>
        <dbReference type="EMBL" id="KKR32842.1"/>
    </source>
</evidence>
<keyword evidence="12 15" id="KW-1133">Transmembrane helix</keyword>
<keyword evidence="8" id="KW-0406">Ion transport</keyword>
<dbReference type="PRINTS" id="PR00946">
    <property type="entry name" value="HGSCAVENGER"/>
</dbReference>
<dbReference type="FunFam" id="3.30.70.100:FF:000001">
    <property type="entry name" value="ATPase copper transporting beta"/>
    <property type="match status" value="1"/>
</dbReference>
<dbReference type="PROSITE" id="PS50846">
    <property type="entry name" value="HMA_2"/>
    <property type="match status" value="2"/>
</dbReference>
<dbReference type="GO" id="GO:0043682">
    <property type="term" value="F:P-type divalent copper transporter activity"/>
    <property type="evidence" value="ECO:0007669"/>
    <property type="project" value="TreeGrafter"/>
</dbReference>
<feature type="transmembrane region" description="Helical" evidence="15">
    <location>
        <begin position="321"/>
        <end position="345"/>
    </location>
</feature>
<evidence type="ECO:0000256" key="7">
    <source>
        <dbReference type="ARBA" id="ARBA00022741"/>
    </source>
</evidence>